<reference evidence="3 4" key="1">
    <citation type="journal article" date="2023" name="Commun. Biol.">
        <title>Genome analysis of Parmales, the sister group of diatoms, reveals the evolutionary specialization of diatoms from phago-mixotrophs to photoautotrophs.</title>
        <authorList>
            <person name="Ban H."/>
            <person name="Sato S."/>
            <person name="Yoshikawa S."/>
            <person name="Yamada K."/>
            <person name="Nakamura Y."/>
            <person name="Ichinomiya M."/>
            <person name="Sato N."/>
            <person name="Blanc-Mathieu R."/>
            <person name="Endo H."/>
            <person name="Kuwata A."/>
            <person name="Ogata H."/>
        </authorList>
    </citation>
    <scope>NUCLEOTIDE SEQUENCE [LARGE SCALE GENOMIC DNA]</scope>
</reference>
<feature type="region of interest" description="Disordered" evidence="1">
    <location>
        <begin position="127"/>
        <end position="153"/>
    </location>
</feature>
<feature type="non-terminal residue" evidence="3">
    <location>
        <position position="153"/>
    </location>
</feature>
<evidence type="ECO:0000313" key="4">
    <source>
        <dbReference type="Proteomes" id="UP001165060"/>
    </source>
</evidence>
<name>A0ABQ6M4R8_9STRA</name>
<evidence type="ECO:0000256" key="1">
    <source>
        <dbReference type="SAM" id="MobiDB-lite"/>
    </source>
</evidence>
<organism evidence="3 4">
    <name type="scientific">Tetraparma gracilis</name>
    <dbReference type="NCBI Taxonomy" id="2962635"/>
    <lineage>
        <taxon>Eukaryota</taxon>
        <taxon>Sar</taxon>
        <taxon>Stramenopiles</taxon>
        <taxon>Ochrophyta</taxon>
        <taxon>Bolidophyceae</taxon>
        <taxon>Parmales</taxon>
        <taxon>Triparmaceae</taxon>
        <taxon>Tetraparma</taxon>
    </lineage>
</organism>
<dbReference type="PROSITE" id="PS00108">
    <property type="entry name" value="PROTEIN_KINASE_ST"/>
    <property type="match status" value="1"/>
</dbReference>
<gene>
    <name evidence="3" type="ORF">TeGR_g3312</name>
</gene>
<evidence type="ECO:0000313" key="3">
    <source>
        <dbReference type="EMBL" id="GMI19424.1"/>
    </source>
</evidence>
<dbReference type="Pfam" id="PF00069">
    <property type="entry name" value="Pkinase"/>
    <property type="match status" value="1"/>
</dbReference>
<dbReference type="PANTHER" id="PTHR24347">
    <property type="entry name" value="SERINE/THREONINE-PROTEIN KINASE"/>
    <property type="match status" value="1"/>
</dbReference>
<dbReference type="SUPFAM" id="SSF56112">
    <property type="entry name" value="Protein kinase-like (PK-like)"/>
    <property type="match status" value="1"/>
</dbReference>
<protein>
    <recommendedName>
        <fullName evidence="2">Protein kinase domain-containing protein</fullName>
    </recommendedName>
</protein>
<dbReference type="PROSITE" id="PS50011">
    <property type="entry name" value="PROTEIN_KINASE_DOM"/>
    <property type="match status" value="1"/>
</dbReference>
<dbReference type="Gene3D" id="1.10.510.10">
    <property type="entry name" value="Transferase(Phosphotransferase) domain 1"/>
    <property type="match status" value="1"/>
</dbReference>
<dbReference type="InterPro" id="IPR008271">
    <property type="entry name" value="Ser/Thr_kinase_AS"/>
</dbReference>
<dbReference type="SMART" id="SM00220">
    <property type="entry name" value="S_TKc"/>
    <property type="match status" value="1"/>
</dbReference>
<dbReference type="Gene3D" id="3.30.200.20">
    <property type="entry name" value="Phosphorylase Kinase, domain 1"/>
    <property type="match status" value="1"/>
</dbReference>
<proteinExistence type="predicted"/>
<keyword evidence="4" id="KW-1185">Reference proteome</keyword>
<evidence type="ECO:0000259" key="2">
    <source>
        <dbReference type="PROSITE" id="PS50011"/>
    </source>
</evidence>
<dbReference type="EMBL" id="BRYB01003718">
    <property type="protein sequence ID" value="GMI19424.1"/>
    <property type="molecule type" value="Genomic_DNA"/>
</dbReference>
<accession>A0ABQ6M4R8</accession>
<sequence length="153" mass="17135">MRYLRARRSATREISHTLSLRHKHIVTLHVACELVEPSKSTLFLLLEEVAGGELFDRIADVPGAVHLPTVHNYFRQILTGLEYLHSRYICHRDLKPENLLVKDEDDGTQTLKIADFGASVKISPRPFPSQGLPAHPRHAPHGSAWTLSGMSAT</sequence>
<feature type="domain" description="Protein kinase" evidence="2">
    <location>
        <begin position="1"/>
        <end position="153"/>
    </location>
</feature>
<dbReference type="InterPro" id="IPR000719">
    <property type="entry name" value="Prot_kinase_dom"/>
</dbReference>
<comment type="caution">
    <text evidence="3">The sequence shown here is derived from an EMBL/GenBank/DDBJ whole genome shotgun (WGS) entry which is preliminary data.</text>
</comment>
<dbReference type="Proteomes" id="UP001165060">
    <property type="component" value="Unassembled WGS sequence"/>
</dbReference>
<dbReference type="InterPro" id="IPR011009">
    <property type="entry name" value="Kinase-like_dom_sf"/>
</dbReference>